<accession>A0A543IT89</accession>
<evidence type="ECO:0000313" key="2">
    <source>
        <dbReference type="EMBL" id="TQM73767.1"/>
    </source>
</evidence>
<proteinExistence type="predicted"/>
<evidence type="ECO:0000313" key="3">
    <source>
        <dbReference type="Proteomes" id="UP000319213"/>
    </source>
</evidence>
<sequence length="79" mass="8932">MSEMDVRGDSSLGEAASAELSSDELSIEAPEADAAEQQRSVRDREEEQRSWPRRFSLEVDPSAVLNDDRTVDLDEDDYR</sequence>
<comment type="caution">
    <text evidence="2">The sequence shown here is derived from an EMBL/GenBank/DDBJ whole genome shotgun (WGS) entry which is preliminary data.</text>
</comment>
<feature type="compositionally biased region" description="Acidic residues" evidence="1">
    <location>
        <begin position="21"/>
        <end position="34"/>
    </location>
</feature>
<gene>
    <name evidence="2" type="ORF">FHX40_0420</name>
</gene>
<dbReference type="RefSeq" id="WP_244941577.1">
    <property type="nucleotide sequence ID" value="NZ_VFPQ01000001.1"/>
</dbReference>
<dbReference type="Proteomes" id="UP000319213">
    <property type="component" value="Unassembled WGS sequence"/>
</dbReference>
<name>A0A543IT89_9ACTN</name>
<reference evidence="2 3" key="1">
    <citation type="submission" date="2019-06" db="EMBL/GenBank/DDBJ databases">
        <title>Sequencing the genomes of 1000 actinobacteria strains.</title>
        <authorList>
            <person name="Klenk H.-P."/>
        </authorList>
    </citation>
    <scope>NUCLEOTIDE SEQUENCE [LARGE SCALE GENOMIC DNA]</scope>
    <source>
        <strain evidence="2 3">DSM 43186</strain>
    </source>
</reference>
<organism evidence="2 3">
    <name type="scientific">Thermopolyspora flexuosa</name>
    <dbReference type="NCBI Taxonomy" id="103836"/>
    <lineage>
        <taxon>Bacteria</taxon>
        <taxon>Bacillati</taxon>
        <taxon>Actinomycetota</taxon>
        <taxon>Actinomycetes</taxon>
        <taxon>Streptosporangiales</taxon>
        <taxon>Streptosporangiaceae</taxon>
        <taxon>Thermopolyspora</taxon>
    </lineage>
</organism>
<feature type="region of interest" description="Disordered" evidence="1">
    <location>
        <begin position="1"/>
        <end position="79"/>
    </location>
</feature>
<dbReference type="EMBL" id="VFPQ01000001">
    <property type="protein sequence ID" value="TQM73767.1"/>
    <property type="molecule type" value="Genomic_DNA"/>
</dbReference>
<protein>
    <submittedName>
        <fullName evidence="2">Uncharacterized protein</fullName>
    </submittedName>
</protein>
<evidence type="ECO:0000256" key="1">
    <source>
        <dbReference type="SAM" id="MobiDB-lite"/>
    </source>
</evidence>
<keyword evidence="3" id="KW-1185">Reference proteome</keyword>
<dbReference type="AlphaFoldDB" id="A0A543IT89"/>
<feature type="compositionally biased region" description="Basic and acidic residues" evidence="1">
    <location>
        <begin position="39"/>
        <end position="50"/>
    </location>
</feature>
<feature type="compositionally biased region" description="Low complexity" evidence="1">
    <location>
        <begin position="9"/>
        <end position="20"/>
    </location>
</feature>